<dbReference type="PROSITE" id="PS50112">
    <property type="entry name" value="PAS"/>
    <property type="match status" value="1"/>
</dbReference>
<feature type="transmembrane region" description="Helical" evidence="10">
    <location>
        <begin position="12"/>
        <end position="31"/>
    </location>
</feature>
<keyword evidence="4" id="KW-0808">Transferase</keyword>
<dbReference type="GO" id="GO:0000155">
    <property type="term" value="F:phosphorelay sensor kinase activity"/>
    <property type="evidence" value="ECO:0007669"/>
    <property type="project" value="InterPro"/>
</dbReference>
<feature type="modified residue" description="4-aspartylphosphate" evidence="9">
    <location>
        <position position="709"/>
    </location>
</feature>
<keyword evidence="6" id="KW-0418">Kinase</keyword>
<evidence type="ECO:0000259" key="14">
    <source>
        <dbReference type="PROSITE" id="PS50113"/>
    </source>
</evidence>
<comment type="catalytic activity">
    <reaction evidence="1">
        <text>ATP + protein L-histidine = ADP + protein N-phospho-L-histidine.</text>
        <dbReference type="EC" id="2.7.13.3"/>
    </reaction>
</comment>
<dbReference type="InterPro" id="IPR003661">
    <property type="entry name" value="HisK_dim/P_dom"/>
</dbReference>
<keyword evidence="16" id="KW-0614">Plasmid</keyword>
<dbReference type="InterPro" id="IPR005467">
    <property type="entry name" value="His_kinase_dom"/>
</dbReference>
<organism evidence="16 17">
    <name type="scientific">Methylobacterium aquaticum</name>
    <dbReference type="NCBI Taxonomy" id="270351"/>
    <lineage>
        <taxon>Bacteria</taxon>
        <taxon>Pseudomonadati</taxon>
        <taxon>Pseudomonadota</taxon>
        <taxon>Alphaproteobacteria</taxon>
        <taxon>Hyphomicrobiales</taxon>
        <taxon>Methylobacteriaceae</taxon>
        <taxon>Methylobacterium</taxon>
    </lineage>
</organism>
<evidence type="ECO:0000256" key="8">
    <source>
        <dbReference type="ARBA" id="ARBA00023012"/>
    </source>
</evidence>
<evidence type="ECO:0000256" key="10">
    <source>
        <dbReference type="PROSITE-ProRule" id="PRU00244"/>
    </source>
</evidence>
<reference evidence="17" key="2">
    <citation type="submission" date="2015-01" db="EMBL/GenBank/DDBJ databases">
        <title>Complete genome sequence of Methylobacterium aquaticum strain 22A.</title>
        <authorList>
            <person name="Tani A."/>
            <person name="Ogura Y."/>
            <person name="Hayashi T."/>
        </authorList>
    </citation>
    <scope>NUCLEOTIDE SEQUENCE [LARGE SCALE GENOMIC DNA]</scope>
    <source>
        <strain evidence="17">MA-22A</strain>
        <plasmid evidence="17">Plasmid pMaq22A_1p DNA</plasmid>
    </source>
</reference>
<dbReference type="EC" id="2.7.13.3" evidence="2"/>
<dbReference type="Pfam" id="PF00512">
    <property type="entry name" value="HisKA"/>
    <property type="match status" value="1"/>
</dbReference>
<geneLocation type="plasmid" evidence="17">
    <name>pMaq22A_1p DNA</name>
</geneLocation>
<evidence type="ECO:0000256" key="2">
    <source>
        <dbReference type="ARBA" id="ARBA00012438"/>
    </source>
</evidence>
<dbReference type="Gene3D" id="3.30.565.10">
    <property type="entry name" value="Histidine kinase-like ATPase, C-terminal domain"/>
    <property type="match status" value="1"/>
</dbReference>
<dbReference type="PANTHER" id="PTHR43065">
    <property type="entry name" value="SENSOR HISTIDINE KINASE"/>
    <property type="match status" value="1"/>
</dbReference>
<dbReference type="KEGG" id="maqu:Maq22A_1p31795"/>
<evidence type="ECO:0000256" key="9">
    <source>
        <dbReference type="PROSITE-ProRule" id="PRU00169"/>
    </source>
</evidence>
<dbReference type="NCBIfam" id="TIGR00229">
    <property type="entry name" value="sensory_box"/>
    <property type="match status" value="1"/>
</dbReference>
<evidence type="ECO:0000256" key="5">
    <source>
        <dbReference type="ARBA" id="ARBA00022741"/>
    </source>
</evidence>
<feature type="transmembrane region" description="Helical" evidence="10">
    <location>
        <begin position="117"/>
        <end position="138"/>
    </location>
</feature>
<dbReference type="AlphaFoldDB" id="A0A0C6FJK7"/>
<feature type="transmembrane region" description="Helical" evidence="10">
    <location>
        <begin position="178"/>
        <end position="201"/>
    </location>
</feature>
<evidence type="ECO:0000256" key="1">
    <source>
        <dbReference type="ARBA" id="ARBA00000085"/>
    </source>
</evidence>
<feature type="transmembrane region" description="Helical" evidence="10">
    <location>
        <begin position="150"/>
        <end position="171"/>
    </location>
</feature>
<dbReference type="InterPro" id="IPR036097">
    <property type="entry name" value="HisK_dim/P_sf"/>
</dbReference>
<dbReference type="RefSeq" id="WP_060849898.1">
    <property type="nucleotide sequence ID" value="NZ_AP014705.1"/>
</dbReference>
<keyword evidence="7" id="KW-0067">ATP-binding</keyword>
<dbReference type="PRINTS" id="PR00344">
    <property type="entry name" value="BCTRLSENSOR"/>
</dbReference>
<dbReference type="PROSITE" id="PS50110">
    <property type="entry name" value="RESPONSE_REGULATORY"/>
    <property type="match status" value="1"/>
</dbReference>
<dbReference type="SMART" id="SM00387">
    <property type="entry name" value="HATPase_c"/>
    <property type="match status" value="1"/>
</dbReference>
<dbReference type="OrthoDB" id="9796100at2"/>
<dbReference type="Gene3D" id="1.10.287.130">
    <property type="match status" value="1"/>
</dbReference>
<dbReference type="PATRIC" id="fig|270351.10.peg.5669"/>
<dbReference type="SMART" id="SM00388">
    <property type="entry name" value="HisKA"/>
    <property type="match status" value="1"/>
</dbReference>
<evidence type="ECO:0000313" key="16">
    <source>
        <dbReference type="EMBL" id="BAQ48683.1"/>
    </source>
</evidence>
<feature type="domain" description="PAS" evidence="13">
    <location>
        <begin position="262"/>
        <end position="307"/>
    </location>
</feature>
<dbReference type="InterPro" id="IPR011006">
    <property type="entry name" value="CheY-like_superfamily"/>
</dbReference>
<dbReference type="SUPFAM" id="SSF47384">
    <property type="entry name" value="Homodimeric domain of signal transducing histidine kinase"/>
    <property type="match status" value="1"/>
</dbReference>
<dbReference type="EMBL" id="AP014705">
    <property type="protein sequence ID" value="BAQ48683.1"/>
    <property type="molecule type" value="Genomic_DNA"/>
</dbReference>
<evidence type="ECO:0000259" key="13">
    <source>
        <dbReference type="PROSITE" id="PS50112"/>
    </source>
</evidence>
<proteinExistence type="predicted"/>
<sequence>MAHAGLHDPALVGLSVAIAMLAAFVALDLADRMKAAAGWARRAWLMAAALVLGGGVWSMHFVAMLAFRLPGIEITYDLGLTLLSLAVPVAVTALGLSIAKGPGSEGGDGTRPRTARIALAGLVTGLGIVSMHYTGMAAMHLPGALRYDPAWVAASVVVAVVAATAAIRLALAESGVGLRVAAAGVMGLAIAGMHFSGMQGLTVAHHAAALPDTAAAGFGQARLAVGVTAVTVLVLVLALSAAAIDRRFSQNAAREAAALRASEERYRLLLESVTDYAIFMLDRDGMVANWNAGARRIKGYEAEEIVGAHFSCFYTEEERAQGVPARALATALAAGKFEAEGWRLRRDGTRFWASVVVDPIRDGDGAHVGFAKVTRDITERRRAQEALAQAQGALAQAQKMEAVGQLTGGVAHDFNNLLMAVLGSLELMRKRLPDDPRLLRLLDNAVQGAERGAALTQRMLAFARRQELRPEPVDLARLVRGMADLLQRSIGPEIRIETRFPLRLPPALVDAHQLELALLNLVVNARDAMEEGGTVTIAGRLGEPEETGREGTGPDAPGAMLCLSVADTGTGMDEAVLARAQEPFFTTKGVGKGTGLGLSMVHGLAAQSHGRLALRSRPGAGTTAEIWLPAAAQAVAEPSPRSAAGPRVPPSQTLLPSQVVLVVDDDPLVLENSAAMLEDLGHRVIEARSGREALALMRRARTLDLVLTDHAMPEMTGVELAARILAERPGLKVILATGYADLGSGEGAQLPRLAKPYDQVALARMIQTVVRGAGPGDDTVVPFPRSA</sequence>
<protein>
    <recommendedName>
        <fullName evidence="2">histidine kinase</fullName>
        <ecNumber evidence="2">2.7.13.3</ecNumber>
    </recommendedName>
</protein>
<keyword evidence="5" id="KW-0547">Nucleotide-binding</keyword>
<dbReference type="Pfam" id="PF03707">
    <property type="entry name" value="MHYT"/>
    <property type="match status" value="2"/>
</dbReference>
<dbReference type="Proteomes" id="UP000061432">
    <property type="component" value="Plasmid pMaq22A_1p"/>
</dbReference>
<dbReference type="PROSITE" id="PS50109">
    <property type="entry name" value="HIS_KIN"/>
    <property type="match status" value="1"/>
</dbReference>
<dbReference type="InterPro" id="IPR036890">
    <property type="entry name" value="HATPase_C_sf"/>
</dbReference>
<dbReference type="SUPFAM" id="SSF55874">
    <property type="entry name" value="ATPase domain of HSP90 chaperone/DNA topoisomerase II/histidine kinase"/>
    <property type="match status" value="1"/>
</dbReference>
<evidence type="ECO:0000256" key="4">
    <source>
        <dbReference type="ARBA" id="ARBA00022679"/>
    </source>
</evidence>
<keyword evidence="8" id="KW-0902">Two-component regulatory system</keyword>
<dbReference type="Pfam" id="PF00989">
    <property type="entry name" value="PAS"/>
    <property type="match status" value="1"/>
</dbReference>
<keyword evidence="10" id="KW-1133">Transmembrane helix</keyword>
<evidence type="ECO:0000256" key="3">
    <source>
        <dbReference type="ARBA" id="ARBA00022553"/>
    </source>
</evidence>
<dbReference type="PROSITE" id="PS50113">
    <property type="entry name" value="PAC"/>
    <property type="match status" value="1"/>
</dbReference>
<feature type="domain" description="PAC" evidence="14">
    <location>
        <begin position="337"/>
        <end position="389"/>
    </location>
</feature>
<name>A0A0C6FJK7_9HYPH</name>
<dbReference type="PANTHER" id="PTHR43065:SF49">
    <property type="entry name" value="HISTIDINE KINASE"/>
    <property type="match status" value="1"/>
</dbReference>
<dbReference type="SMART" id="SM00448">
    <property type="entry name" value="REC"/>
    <property type="match status" value="1"/>
</dbReference>
<feature type="domain" description="Histidine kinase" evidence="11">
    <location>
        <begin position="409"/>
        <end position="632"/>
    </location>
</feature>
<keyword evidence="10" id="KW-0472">Membrane</keyword>
<evidence type="ECO:0000313" key="17">
    <source>
        <dbReference type="Proteomes" id="UP000061432"/>
    </source>
</evidence>
<dbReference type="InterPro" id="IPR001789">
    <property type="entry name" value="Sig_transdc_resp-reg_receiver"/>
</dbReference>
<dbReference type="InterPro" id="IPR004358">
    <property type="entry name" value="Sig_transdc_His_kin-like_C"/>
</dbReference>
<dbReference type="GO" id="GO:0016020">
    <property type="term" value="C:membrane"/>
    <property type="evidence" value="ECO:0007669"/>
    <property type="project" value="UniProtKB-UniRule"/>
</dbReference>
<dbReference type="InterPro" id="IPR005330">
    <property type="entry name" value="MHYT_dom"/>
</dbReference>
<feature type="transmembrane region" description="Helical" evidence="10">
    <location>
        <begin position="43"/>
        <end position="66"/>
    </location>
</feature>
<feature type="transmembrane region" description="Helical" evidence="10">
    <location>
        <begin position="78"/>
        <end position="96"/>
    </location>
</feature>
<dbReference type="Pfam" id="PF00072">
    <property type="entry name" value="Response_reg"/>
    <property type="match status" value="1"/>
</dbReference>
<dbReference type="CDD" id="cd00130">
    <property type="entry name" value="PAS"/>
    <property type="match status" value="1"/>
</dbReference>
<feature type="domain" description="MHYT" evidence="15">
    <location>
        <begin position="7"/>
        <end position="204"/>
    </location>
</feature>
<keyword evidence="10" id="KW-0812">Transmembrane</keyword>
<evidence type="ECO:0000259" key="12">
    <source>
        <dbReference type="PROSITE" id="PS50110"/>
    </source>
</evidence>
<dbReference type="Gene3D" id="3.40.50.2300">
    <property type="match status" value="1"/>
</dbReference>
<evidence type="ECO:0000256" key="6">
    <source>
        <dbReference type="ARBA" id="ARBA00022777"/>
    </source>
</evidence>
<dbReference type="InterPro" id="IPR003594">
    <property type="entry name" value="HATPase_dom"/>
</dbReference>
<dbReference type="InterPro" id="IPR035965">
    <property type="entry name" value="PAS-like_dom_sf"/>
</dbReference>
<dbReference type="InterPro" id="IPR013767">
    <property type="entry name" value="PAS_fold"/>
</dbReference>
<dbReference type="InterPro" id="IPR000700">
    <property type="entry name" value="PAS-assoc_C"/>
</dbReference>
<reference evidence="16 17" key="1">
    <citation type="journal article" date="2015" name="Genome Announc.">
        <title>Complete Genome Sequence of Methylobacterium aquaticum Strain 22A, Isolated from Racomitrium japonicum Moss.</title>
        <authorList>
            <person name="Tani A."/>
            <person name="Ogura Y."/>
            <person name="Hayashi T."/>
            <person name="Kimbara K."/>
        </authorList>
    </citation>
    <scope>NUCLEOTIDE SEQUENCE [LARGE SCALE GENOMIC DNA]</scope>
    <source>
        <strain evidence="16 17">MA-22A</strain>
        <plasmid evidence="17">Plasmid pMaq22A_1p DNA</plasmid>
    </source>
</reference>
<feature type="transmembrane region" description="Helical" evidence="10">
    <location>
        <begin position="221"/>
        <end position="244"/>
    </location>
</feature>
<dbReference type="Gene3D" id="3.30.450.20">
    <property type="entry name" value="PAS domain"/>
    <property type="match status" value="1"/>
</dbReference>
<dbReference type="SMART" id="SM00091">
    <property type="entry name" value="PAS"/>
    <property type="match status" value="1"/>
</dbReference>
<dbReference type="PROSITE" id="PS50924">
    <property type="entry name" value="MHYT"/>
    <property type="match status" value="1"/>
</dbReference>
<accession>A0A0C6FJK7</accession>
<feature type="domain" description="Response regulatory" evidence="12">
    <location>
        <begin position="659"/>
        <end position="770"/>
    </location>
</feature>
<gene>
    <name evidence="16" type="primary">baeS</name>
    <name evidence="16" type="ORF">Maq22A_1p31795</name>
</gene>
<dbReference type="CDD" id="cd00082">
    <property type="entry name" value="HisKA"/>
    <property type="match status" value="1"/>
</dbReference>
<keyword evidence="3 9" id="KW-0597">Phosphoprotein</keyword>
<dbReference type="SUPFAM" id="SSF52172">
    <property type="entry name" value="CheY-like"/>
    <property type="match status" value="1"/>
</dbReference>
<evidence type="ECO:0000256" key="7">
    <source>
        <dbReference type="ARBA" id="ARBA00022840"/>
    </source>
</evidence>
<dbReference type="InterPro" id="IPR000014">
    <property type="entry name" value="PAS"/>
</dbReference>
<dbReference type="Pfam" id="PF02518">
    <property type="entry name" value="HATPase_c"/>
    <property type="match status" value="1"/>
</dbReference>
<evidence type="ECO:0000259" key="11">
    <source>
        <dbReference type="PROSITE" id="PS50109"/>
    </source>
</evidence>
<evidence type="ECO:0000259" key="15">
    <source>
        <dbReference type="PROSITE" id="PS50924"/>
    </source>
</evidence>
<dbReference type="SUPFAM" id="SSF55785">
    <property type="entry name" value="PYP-like sensor domain (PAS domain)"/>
    <property type="match status" value="1"/>
</dbReference>